<dbReference type="InterPro" id="IPR011460">
    <property type="entry name" value="Lcl_C"/>
</dbReference>
<proteinExistence type="predicted"/>
<dbReference type="PANTHER" id="PTHR35812:SF1">
    <property type="entry name" value="LIPOPROTEIN"/>
    <property type="match status" value="1"/>
</dbReference>
<name>A0A0E3B5I1_LEPBO</name>
<dbReference type="RefSeq" id="WP_002741098.1">
    <property type="nucleotide sequence ID" value="NZ_CP012029.1"/>
</dbReference>
<evidence type="ECO:0000256" key="1">
    <source>
        <dbReference type="SAM" id="Phobius"/>
    </source>
</evidence>
<dbReference type="PANTHER" id="PTHR35812">
    <property type="entry name" value="LIPOPROTEIN"/>
    <property type="match status" value="1"/>
</dbReference>
<reference evidence="3 4" key="1">
    <citation type="journal article" date="2015" name="PLoS Negl. Trop. Dis.">
        <title>Distribution of Plasmids in Distinct Leptospira Pathogenic Species.</title>
        <authorList>
            <person name="Wang Y."/>
            <person name="Zhuang X."/>
            <person name="Zhong Y."/>
            <person name="Zhang C."/>
            <person name="Zhang Y."/>
            <person name="Zeng L."/>
            <person name="Zhu Y."/>
            <person name="He P."/>
            <person name="Dong K."/>
            <person name="Pal U."/>
            <person name="Guo X."/>
            <person name="Qin J."/>
        </authorList>
    </citation>
    <scope>NUCLEOTIDE SEQUENCE [LARGE SCALE GENOMIC DNA]</scope>
    <source>
        <strain evidence="3 4">56604</strain>
    </source>
</reference>
<keyword evidence="1" id="KW-0472">Membrane</keyword>
<gene>
    <name evidence="3" type="ORF">LBBP_02312</name>
</gene>
<evidence type="ECO:0000259" key="2">
    <source>
        <dbReference type="Pfam" id="PF07603"/>
    </source>
</evidence>
<keyword evidence="1" id="KW-1133">Transmembrane helix</keyword>
<feature type="transmembrane region" description="Helical" evidence="1">
    <location>
        <begin position="7"/>
        <end position="29"/>
    </location>
</feature>
<evidence type="ECO:0000313" key="4">
    <source>
        <dbReference type="Proteomes" id="UP000058857"/>
    </source>
</evidence>
<sequence length="232" mass="25525">MTDVRMLFFRIFLSFFLLLNSACYLNPYFRDFVLPDEEKDSLVSLLLILIAGTQAPPVIQGETIFFPSTGLTWMRCSRGQTYNVATDSCTGFLISPQYCSTLDNQCNGTPGGILTSGPAFNSCSTFNVSGRTMTWRVPTHTELKGIVYCSNGTDLKNSQDKTCAATGTSFETPTIRKDWFPGNPTGSLIEFWTSTSDPFNSATAWKVNFTTGSTNTTTAKNVSGYLRCVSSR</sequence>
<dbReference type="EMBL" id="CP012029">
    <property type="protein sequence ID" value="ALO26561.1"/>
    <property type="molecule type" value="Genomic_DNA"/>
</dbReference>
<keyword evidence="1" id="KW-0812">Transmembrane</keyword>
<accession>A0A0E3B5I1</accession>
<protein>
    <recommendedName>
        <fullName evidence="2">Lcl C-terminal domain-containing protein</fullName>
    </recommendedName>
</protein>
<dbReference type="AlphaFoldDB" id="A0A0E3B5I1"/>
<dbReference type="Pfam" id="PF07603">
    <property type="entry name" value="Lcl_C"/>
    <property type="match status" value="1"/>
</dbReference>
<dbReference type="PATRIC" id="fig|280505.15.peg.2261"/>
<feature type="domain" description="Lcl C-terminal" evidence="2">
    <location>
        <begin position="68"/>
        <end position="229"/>
    </location>
</feature>
<evidence type="ECO:0000313" key="3">
    <source>
        <dbReference type="EMBL" id="ALO26561.1"/>
    </source>
</evidence>
<organism evidence="3">
    <name type="scientific">Leptospira borgpetersenii serovar Ballum</name>
    <dbReference type="NCBI Taxonomy" id="280505"/>
    <lineage>
        <taxon>Bacteria</taxon>
        <taxon>Pseudomonadati</taxon>
        <taxon>Spirochaetota</taxon>
        <taxon>Spirochaetia</taxon>
        <taxon>Leptospirales</taxon>
        <taxon>Leptospiraceae</taxon>
        <taxon>Leptospira</taxon>
    </lineage>
</organism>
<dbReference type="Proteomes" id="UP000058857">
    <property type="component" value="Chromosome 1"/>
</dbReference>